<dbReference type="Proteomes" id="UP000243140">
    <property type="component" value="Unassembled WGS sequence"/>
</dbReference>
<evidence type="ECO:0000259" key="2">
    <source>
        <dbReference type="PROSITE" id="PS50983"/>
    </source>
</evidence>
<name>A0ABX3SME0_MYCMA</name>
<evidence type="ECO:0000313" key="4">
    <source>
        <dbReference type="Proteomes" id="UP000243140"/>
    </source>
</evidence>
<dbReference type="PROSITE" id="PS50983">
    <property type="entry name" value="FE_B12_PBP"/>
    <property type="match status" value="1"/>
</dbReference>
<dbReference type="PANTHER" id="PTHR30535">
    <property type="entry name" value="VITAMIN B12-BINDING PROTEIN"/>
    <property type="match status" value="1"/>
</dbReference>
<dbReference type="Gene3D" id="3.40.50.1980">
    <property type="entry name" value="Nitrogenase molybdenum iron protein domain"/>
    <property type="match status" value="2"/>
</dbReference>
<dbReference type="PANTHER" id="PTHR30535:SF7">
    <property type="entry name" value="IRON(III) DICITRATE-BINDING PROTEIN"/>
    <property type="match status" value="1"/>
</dbReference>
<accession>A0ABX3SME0</accession>
<gene>
    <name evidence="3" type="ORF">BST29_20000</name>
</gene>
<evidence type="ECO:0000313" key="3">
    <source>
        <dbReference type="EMBL" id="ORA79132.1"/>
    </source>
</evidence>
<organism evidence="3 4">
    <name type="scientific">Mycobacterium malmoense</name>
    <dbReference type="NCBI Taxonomy" id="1780"/>
    <lineage>
        <taxon>Bacteria</taxon>
        <taxon>Bacillati</taxon>
        <taxon>Actinomycetota</taxon>
        <taxon>Actinomycetes</taxon>
        <taxon>Mycobacteriales</taxon>
        <taxon>Mycobacteriaceae</taxon>
        <taxon>Mycobacterium</taxon>
    </lineage>
</organism>
<reference evidence="3 4" key="1">
    <citation type="submission" date="2017-02" db="EMBL/GenBank/DDBJ databases">
        <title>The new phylogeny of genus Mycobacterium.</title>
        <authorList>
            <person name="Tortoli E."/>
            <person name="Trovato A."/>
            <person name="Cirillo D.M."/>
        </authorList>
    </citation>
    <scope>NUCLEOTIDE SEQUENCE [LARGE SCALE GENOMIC DNA]</scope>
    <source>
        <strain evidence="3 4">IP1130001</strain>
    </source>
</reference>
<dbReference type="Pfam" id="PF01497">
    <property type="entry name" value="Peripla_BP_2"/>
    <property type="match status" value="1"/>
</dbReference>
<dbReference type="InterPro" id="IPR002491">
    <property type="entry name" value="ABC_transptr_periplasmic_BD"/>
</dbReference>
<proteinExistence type="inferred from homology"/>
<dbReference type="SUPFAM" id="SSF53807">
    <property type="entry name" value="Helical backbone' metal receptor"/>
    <property type="match status" value="1"/>
</dbReference>
<keyword evidence="4" id="KW-1185">Reference proteome</keyword>
<sequence>MTVVALVIGRAGTGAAWDNGGGAGIGVAVPDCGQTTTFSAPPRRVVILNPAISDALIDLGMGNRIVAQSGTTGLAEPLPRNKAVMDRVPVLSAHGMTSTAALLAVSPDLVISDEAEWLNPEFGGASPRQLQKAGIKTYISVSGCRHGTTGKVAEVFTDIDNYGQIFDVRDKATQMVSSLKARLNGIEARVADKPKVPVFEFYGQEGQFFNTAVGIEKDALDMSGGVSIVPNSSGMKPTSKEVITAANPEAFIELEEPGKAIDQEKEAAALKRAFPTTDAARNGRIYFLNVAQAASPGTTRIIDGIAARATWLHPDAFGSR</sequence>
<feature type="domain" description="Fe/B12 periplasmic-binding" evidence="2">
    <location>
        <begin position="44"/>
        <end position="316"/>
    </location>
</feature>
<dbReference type="EMBL" id="MVHV01000024">
    <property type="protein sequence ID" value="ORA79132.1"/>
    <property type="molecule type" value="Genomic_DNA"/>
</dbReference>
<comment type="caution">
    <text evidence="3">The sequence shown here is derived from an EMBL/GenBank/DDBJ whole genome shotgun (WGS) entry which is preliminary data.</text>
</comment>
<protein>
    <recommendedName>
        <fullName evidence="2">Fe/B12 periplasmic-binding domain-containing protein</fullName>
    </recommendedName>
</protein>
<evidence type="ECO:0000256" key="1">
    <source>
        <dbReference type="ARBA" id="ARBA00008814"/>
    </source>
</evidence>
<dbReference type="InterPro" id="IPR050902">
    <property type="entry name" value="ABC_Transporter_SBP"/>
</dbReference>
<dbReference type="RefSeq" id="WP_083011720.1">
    <property type="nucleotide sequence ID" value="NZ_CP060015.1"/>
</dbReference>
<comment type="similarity">
    <text evidence="1">Belongs to the bacterial solute-binding protein 8 family.</text>
</comment>